<dbReference type="Pfam" id="PF03245">
    <property type="entry name" value="Phage_lysis"/>
    <property type="match status" value="1"/>
</dbReference>
<dbReference type="HAMAP" id="MF_04137">
    <property type="entry name" value="I_SPANIN_LAMBDA"/>
    <property type="match status" value="1"/>
</dbReference>
<dbReference type="Proteomes" id="UP000319715">
    <property type="component" value="Unassembled WGS sequence"/>
</dbReference>
<keyword evidence="1" id="KW-0175">Coiled coil</keyword>
<accession>A0ABY3A1C4</accession>
<feature type="coiled-coil region" evidence="1">
    <location>
        <begin position="62"/>
        <end position="89"/>
    </location>
</feature>
<sequence>MKWIADNWKVIATAALILFVVALAKLAGYYHGKYITAESLAAERKQTIDDMTVRQRAVAALDEKYTKELASAQATIDHLQRDVASGKRRLQLNATCTKQSATSTGVDDAASPGLTDSAERDYFTLRSRIEFAGKQIAGLQQYIKEQCQ</sequence>
<dbReference type="InterPro" id="IPR004929">
    <property type="entry name" value="I-spanin"/>
</dbReference>
<evidence type="ECO:0000313" key="2">
    <source>
        <dbReference type="EMBL" id="TQC76149.1"/>
    </source>
</evidence>
<keyword evidence="3" id="KW-1185">Reference proteome</keyword>
<evidence type="ECO:0000313" key="3">
    <source>
        <dbReference type="Proteomes" id="UP000319715"/>
    </source>
</evidence>
<name>A0ABY3A1C4_9GAMM</name>
<protein>
    <submittedName>
        <fullName evidence="2">Lysis protein</fullName>
    </submittedName>
</protein>
<comment type="caution">
    <text evidence="2">The sequence shown here is derived from an EMBL/GenBank/DDBJ whole genome shotgun (WGS) entry which is preliminary data.</text>
</comment>
<gene>
    <name evidence="2" type="ORF">FK492_06405</name>
</gene>
<reference evidence="2 3" key="1">
    <citation type="submission" date="2019-06" db="EMBL/GenBank/DDBJ databases">
        <title>Pantoea dispersa Assembly.</title>
        <authorList>
            <person name="Wang J."/>
        </authorList>
    </citation>
    <scope>NUCLEOTIDE SEQUENCE [LARGE SCALE GENOMIC DNA]</scope>
    <source>
        <strain evidence="3">bio</strain>
    </source>
</reference>
<organism evidence="2 3">
    <name type="scientific">Pantoea dispersa</name>
    <dbReference type="NCBI Taxonomy" id="59814"/>
    <lineage>
        <taxon>Bacteria</taxon>
        <taxon>Pseudomonadati</taxon>
        <taxon>Pseudomonadota</taxon>
        <taxon>Gammaproteobacteria</taxon>
        <taxon>Enterobacterales</taxon>
        <taxon>Erwiniaceae</taxon>
        <taxon>Pantoea</taxon>
    </lineage>
</organism>
<dbReference type="EMBL" id="VICF01000002">
    <property type="protein sequence ID" value="TQC76149.1"/>
    <property type="molecule type" value="Genomic_DNA"/>
</dbReference>
<proteinExistence type="inferred from homology"/>
<evidence type="ECO:0000256" key="1">
    <source>
        <dbReference type="SAM" id="Coils"/>
    </source>
</evidence>